<dbReference type="PROSITE" id="PS01031">
    <property type="entry name" value="SHSP"/>
    <property type="match status" value="1"/>
</dbReference>
<dbReference type="STRING" id="662367.SAMN05216167_102229"/>
<gene>
    <name evidence="4" type="ORF">SAMN05216167_102229</name>
</gene>
<feature type="domain" description="SHSP" evidence="3">
    <location>
        <begin position="40"/>
        <end position="155"/>
    </location>
</feature>
<dbReference type="SUPFAM" id="SSF49764">
    <property type="entry name" value="HSP20-like chaperones"/>
    <property type="match status" value="1"/>
</dbReference>
<accession>A0A1I1LHI7</accession>
<organism evidence="4 5">
    <name type="scientific">Spirosoma endophyticum</name>
    <dbReference type="NCBI Taxonomy" id="662367"/>
    <lineage>
        <taxon>Bacteria</taxon>
        <taxon>Pseudomonadati</taxon>
        <taxon>Bacteroidota</taxon>
        <taxon>Cytophagia</taxon>
        <taxon>Cytophagales</taxon>
        <taxon>Cytophagaceae</taxon>
        <taxon>Spirosoma</taxon>
    </lineage>
</organism>
<keyword evidence="4" id="KW-0346">Stress response</keyword>
<comment type="similarity">
    <text evidence="1 2">Belongs to the small heat shock protein (HSP20) family.</text>
</comment>
<evidence type="ECO:0000256" key="1">
    <source>
        <dbReference type="PROSITE-ProRule" id="PRU00285"/>
    </source>
</evidence>
<dbReference type="InterPro" id="IPR031107">
    <property type="entry name" value="Small_HSP"/>
</dbReference>
<dbReference type="Proteomes" id="UP000198598">
    <property type="component" value="Unassembled WGS sequence"/>
</dbReference>
<dbReference type="InterPro" id="IPR008978">
    <property type="entry name" value="HSP20-like_chaperone"/>
</dbReference>
<dbReference type="OrthoDB" id="9814487at2"/>
<dbReference type="RefSeq" id="WP_093824064.1">
    <property type="nucleotide sequence ID" value="NZ_FOLQ01000002.1"/>
</dbReference>
<evidence type="ECO:0000313" key="4">
    <source>
        <dbReference type="EMBL" id="SFC71992.1"/>
    </source>
</evidence>
<dbReference type="EMBL" id="FOLQ01000002">
    <property type="protein sequence ID" value="SFC71992.1"/>
    <property type="molecule type" value="Genomic_DNA"/>
</dbReference>
<proteinExistence type="inferred from homology"/>
<dbReference type="Gene3D" id="2.60.40.790">
    <property type="match status" value="1"/>
</dbReference>
<evidence type="ECO:0000256" key="2">
    <source>
        <dbReference type="RuleBase" id="RU003616"/>
    </source>
</evidence>
<keyword evidence="5" id="KW-1185">Reference proteome</keyword>
<dbReference type="Pfam" id="PF00011">
    <property type="entry name" value="HSP20"/>
    <property type="match status" value="1"/>
</dbReference>
<name>A0A1I1LHI7_9BACT</name>
<dbReference type="CDD" id="cd06464">
    <property type="entry name" value="ACD_sHsps-like"/>
    <property type="match status" value="1"/>
</dbReference>
<dbReference type="AlphaFoldDB" id="A0A1I1LHI7"/>
<sequence length="155" mass="17625">MSPVKFNGNGQLPSLLDEFMGRDMDELFNFNRNWPGITRSQVGTLVPAVNIREDADGYQIDVAAPGMKKEAFNLSLHNGKLTVSTQQQNQHEEQGQQGQYTKREFSYHAFSRSFWLPDSCQQDQIQARYEDGILHITLPKKEEAKPKAPTQIQIA</sequence>
<protein>
    <submittedName>
        <fullName evidence="4">Heat shock protein Hsp20</fullName>
    </submittedName>
</protein>
<reference evidence="4 5" key="1">
    <citation type="submission" date="2016-10" db="EMBL/GenBank/DDBJ databases">
        <authorList>
            <person name="de Groot N.N."/>
        </authorList>
    </citation>
    <scope>NUCLEOTIDE SEQUENCE [LARGE SCALE GENOMIC DNA]</scope>
    <source>
        <strain evidence="4 5">DSM 26130</strain>
    </source>
</reference>
<evidence type="ECO:0000259" key="3">
    <source>
        <dbReference type="PROSITE" id="PS01031"/>
    </source>
</evidence>
<dbReference type="PANTHER" id="PTHR11527">
    <property type="entry name" value="HEAT-SHOCK PROTEIN 20 FAMILY MEMBER"/>
    <property type="match status" value="1"/>
</dbReference>
<dbReference type="InterPro" id="IPR002068">
    <property type="entry name" value="A-crystallin/Hsp20_dom"/>
</dbReference>
<evidence type="ECO:0000313" key="5">
    <source>
        <dbReference type="Proteomes" id="UP000198598"/>
    </source>
</evidence>